<dbReference type="Proteomes" id="UP000015525">
    <property type="component" value="Unassembled WGS sequence"/>
</dbReference>
<dbReference type="AlphaFoldDB" id="T0HYQ3"/>
<evidence type="ECO:0000313" key="2">
    <source>
        <dbReference type="Proteomes" id="UP000015525"/>
    </source>
</evidence>
<protein>
    <submittedName>
        <fullName evidence="1">Uncharacterized protein</fullName>
    </submittedName>
</protein>
<evidence type="ECO:0000313" key="1">
    <source>
        <dbReference type="EMBL" id="EQB04495.1"/>
    </source>
</evidence>
<accession>T0HYQ3</accession>
<organism evidence="1 2">
    <name type="scientific">Sphingobium quisquiliarum P25</name>
    <dbReference type="NCBI Taxonomy" id="1329909"/>
    <lineage>
        <taxon>Bacteria</taxon>
        <taxon>Pseudomonadati</taxon>
        <taxon>Pseudomonadota</taxon>
        <taxon>Alphaproteobacteria</taxon>
        <taxon>Sphingomonadales</taxon>
        <taxon>Sphingomonadaceae</taxon>
        <taxon>Sphingobium</taxon>
    </lineage>
</organism>
<comment type="caution">
    <text evidence="1">The sequence shown here is derived from an EMBL/GenBank/DDBJ whole genome shotgun (WGS) entry which is preliminary data.</text>
</comment>
<reference evidence="1 2" key="1">
    <citation type="journal article" date="2013" name="Genome Announc.">
        <title>Draft Genome Sequence of Sphingobium quisquiliarum Strain P25T, a Novel Hexachlorocyclohexane (HCH)-Degrading Bacterium Isolated from an HCH Dumpsite.</title>
        <authorList>
            <person name="Kumar Singh A."/>
            <person name="Sangwan N."/>
            <person name="Sharma A."/>
            <person name="Gupta V."/>
            <person name="Khurana J.P."/>
            <person name="Lal R."/>
        </authorList>
    </citation>
    <scope>NUCLEOTIDE SEQUENCE [LARGE SCALE GENOMIC DNA]</scope>
    <source>
        <strain evidence="1 2">P25</strain>
    </source>
</reference>
<sequence>MKRSRSELFDLIYEPVDRADAFSQIDRILAA</sequence>
<name>T0HYQ3_9SPHN</name>
<keyword evidence="2" id="KW-1185">Reference proteome</keyword>
<dbReference type="EMBL" id="ATHO01000128">
    <property type="protein sequence ID" value="EQB04495.1"/>
    <property type="molecule type" value="Genomic_DNA"/>
</dbReference>
<gene>
    <name evidence="1" type="ORF">L288_13980</name>
</gene>
<proteinExistence type="predicted"/>